<gene>
    <name evidence="3" type="ORF">BSTOLATCC_MIC44497</name>
</gene>
<dbReference type="Proteomes" id="UP001162131">
    <property type="component" value="Unassembled WGS sequence"/>
</dbReference>
<feature type="compositionally biased region" description="Basic and acidic residues" evidence="2">
    <location>
        <begin position="2554"/>
        <end position="2564"/>
    </location>
</feature>
<feature type="region of interest" description="Disordered" evidence="2">
    <location>
        <begin position="2554"/>
        <end position="2576"/>
    </location>
</feature>
<evidence type="ECO:0000313" key="3">
    <source>
        <dbReference type="EMBL" id="CAG9327873.1"/>
    </source>
</evidence>
<dbReference type="PANTHER" id="PTHR33487:SF1">
    <property type="entry name" value="CILIA- AND FLAGELLA-ASSOCIATED PROTEIN 54"/>
    <property type="match status" value="1"/>
</dbReference>
<protein>
    <submittedName>
        <fullName evidence="3">Uncharacterized protein</fullName>
    </submittedName>
</protein>
<feature type="compositionally biased region" description="Basic and acidic residues" evidence="2">
    <location>
        <begin position="400"/>
        <end position="420"/>
    </location>
</feature>
<keyword evidence="1" id="KW-0175">Coiled coil</keyword>
<name>A0AAU9JTY2_9CILI</name>
<accession>A0AAU9JTY2</accession>
<dbReference type="PANTHER" id="PTHR33487">
    <property type="entry name" value="CILIA- AND FLAGELLA-ASSOCIATED PROTEIN 54"/>
    <property type="match status" value="1"/>
</dbReference>
<sequence length="3120" mass="358525">MESEVYVPASTELDQEISKSSAWLENLLKKDKFVERPDTASSVVQAMERIKISIEKILKMPENTKETSYWAMLNGTHQIFKWCRLLRKSQYARDTTKYLAFCMVTMESNIILTSIKHLPWRITLYTELAEVYEQLGAFKAASKVIIHASKQVQQLKEIEEVENPVPDVIKQALVSAIEHVKSLDMKYGLLLGTLTPDQWKKRLEEFPAKPSKIACALKCLNLVKPDQSRIALQSGQKIAWKSLITTYAIDLVQQDIQVVAKALKEIYEKKGRDTRLLETTANPALEHTRESLLATNRQADALMTKETVWKKASQAAPLEIHIELLKHAYDCRLWDWFYNLSEWADIRLLHRRIEAPLVKDLDVIYSALPDSKIPKTFEKIDVDLNIAHLKQEMVRLGVREQVEKGKEENKKEEKKQEPPKSRGKGAAAPQQKNVIEPPPELPTVKIDHSYVYLVQKKQETEDDALISIEIKMADERSGPNINPGDKAVSIPIEQYNKSTIKVPYMVVSKFKPENEEMILKRIIDVQAIISKHPDVTPPEGYIKIPIDLRQTPEDQERVPNNTYVYICYRTEEKVHSLQRDYRVLHTLRALEQNKDTIEPDRIPLVDKHLSLNWDVNLLDNFSREMGDAIIGPSGDYFSKCSPDILLDVCLKIWDNFVNPVLKAKEIAFERYRQGEIEDPVMQRWNEVRPAFEQALEVLFRVFTSRVDLQDPITLLNIGLNLAQLQEESGNLRYGVQTLRIVVSQASDAREHIMKRGVRSALDKDLASCISCDLETVKNIRMDMKSSCIQWEHWVAGSLRSAVRKRELDEEEYAEEEWEVLTKIKENEKNVEESSQFNKMVQIPENEIILFNLHTEALASLYRCELQLDKSKTSDLTVVSQTFTSKSLKPLSTKGLSAGITAKLSLSKGKTATKIRKDTQELQQALQESGKLPPKKATPSHTEKILISDNAKNPYQQALLYLNMSKFRTNSQEQKSILKDAMEFLENCEKMEKDMGKIATENAPQVEAAKLFNSQTGDNHLNYYPFKHLADNSLAKPLLAPPKPTVIARTPTSIAVKLPFFKPKIVDKFNVKTVNSLALFGKEAKTGTNVSLTNYDYEGLNVKQEFDNVLVISGLTPFEAYHFAAAAYTEEGECIGGIGETCESVVTLFPLPIPLLWSYLAETAFELGHLYISFQAIEKVLAHYLEPNFAVNLLQSRLNMKKIYSSSYPELRHLSKAILIYVECLIRSDQQKERNKLLRNPAYKPIMILDRQQREHKLANLLVLALDLSIITHQSLNIKKTLHEILNTINQQFFLEGSSSTMLHLLSKIYISLQQVPNDLWDSSFRKISCVFSNLYIKSFLSSNEPKLTLTMNTKLPIFKYEQQQPDQPQLISLKEKEFISLYEITLQHIELQEISKGLNDKMKESLLAITAPEEAKQAQRKIIDDLSEFWNGIKSAPDSGFAKLNTMKDNPRYLEFMCKCLWSMIDKGAVIDTIILNSSQVVVPALPPLEEKIAISLSNLEHDCPPNRSQDTAGSDDEYLAPTPEHSFTNLELTLWTSEWFLLQSSLQFIKKNSRKFEESKGSFFIKFMDVGSLIKEDSREGENIEAVLLTLMKASNCAASCKAWKQLENIAKALWNVLNSSLTTPESMAQNQSWKYIACIAEDLLLLLVSKKEKQAENEKPRVVSFAAETKPPQQTGSLTNFSAFEEESEVAWFLARQDVDIHLYSNIVGFAIQCLLVAEKWEYLQYICFSMNLVTQHYFAGPVLPFKIYAERALYERAKQGREQREKELEERKEKYENWKLTSKRRKSRQALITGEIPQEQIEFERDCKEIIEKIERKRAKEIILLGKLNESEAELEQLKKGASNAEESLMQSRKLLEQYGNEARNLQQDSSDPALKVKKRAHKVFANMVLSSYRKTVELLRKRQEKWLLAQALNELGNLCFSEGILEEAETSWNDSVDTVFQSLYIVQNFRKVFSLSDDNEWRTEENLADKYGVKECLLAGIVLWKLASTQYESKNMKMQLDCVLLARLLFSSIYRLSLPHPQHPIQHSLYRMRDLAPNLNLFEVSQEISLGELGLALDYISVALIDRGFFADAIPLLSFLEYVGVDYLWNSAMALKSRSWKVVALAQLGYPEYSLNILQKIIAMKDLPKPGIRKHLLRDKEHHYYKPKMKYNMNLPPEAQQNQEIIQALMKLDVPPALMNEASLFVYNLTVYAKSLLLLSLAKSENIDNPASEGLRNGIFTEIEKSLRYLLKNLSFEDELARIKSQFEEENGNIEEFIKARAGGIEINDVPMKEQIVQNFFRNDESLSDGERKVKRLELIGRIRLSLVEIKQAQGDLTAAIRVARQSFINLQGFSQGKLLVELGAEQAFAPIEKVEEKKEPAKKGGREATPIIDANREQKQRALQEFLESWEFRNTPGPLFWLKIKEKLCSLLYLQSRYNEALNNTLSLREEAQAVSEPFFWRFSYEIEAYVSLRQGNMDKCIEFFEKMRSEGEKSVHSDPQFIFALANYSELLLERGNFIDAFEAIALARQKIWKLMDKNGFVLKSQDINRDAANNGILIIKTGKEEVAKAPDPKDKNKAAQPVEKAPPKEDLVSVQAEADAINGTVPPNIYLLNLEQFLKLEISYVKAWMQEDYKKEKLKEQYEIIDQAEVIAARILHLTPPHFITLKYLKAQLLRLQFVKGINDFQNIYRGRANERHKYKKIAHRFPDYDLGSGKTLLHLPNFSRKLIEEWLPLLDQSKAIIESSIQIAMKESLLISPHLLFYELYHILILQREYRPRIGFKYLPNPGEENKETSYEELLKAEQLKVHKITKDAIKALQIGNDLYNARDSLRHQFSQFATSPVSDINKVPKTISQEILESDYLQKKQYPAGLFEESKKKIAVTAIDLITYLIKQSADLSLFHFGREFRMTRLYKLHRILNLICQPYMMKCKFQLDPSPPIVNPNEEILPSGTILGFWEKRRTETGEEMQYLCYITSPLDIEHIVKQPLPPEQADSDYLEFSKKDLFLYGEIRVDEFKVSNMAQSLRDLKDKVKKSLTFSKEKCERDLRLYAEELKAIYIGFAAIFCPEIERENKEEVSTKAEKVTQTVNVVLPQVNEEKVGFFSNLLWSGGFSIREANISALMRFFHSLRYIG</sequence>
<evidence type="ECO:0000256" key="1">
    <source>
        <dbReference type="SAM" id="Coils"/>
    </source>
</evidence>
<dbReference type="EMBL" id="CAJZBQ010000044">
    <property type="protein sequence ID" value="CAG9327873.1"/>
    <property type="molecule type" value="Genomic_DNA"/>
</dbReference>
<feature type="coiled-coil region" evidence="1">
    <location>
        <begin position="1831"/>
        <end position="1872"/>
    </location>
</feature>
<dbReference type="Pfam" id="PF14858">
    <property type="entry name" value="CFAP54_N"/>
    <property type="match status" value="1"/>
</dbReference>
<evidence type="ECO:0000313" key="4">
    <source>
        <dbReference type="Proteomes" id="UP001162131"/>
    </source>
</evidence>
<keyword evidence="4" id="KW-1185">Reference proteome</keyword>
<dbReference type="GO" id="GO:0060271">
    <property type="term" value="P:cilium assembly"/>
    <property type="evidence" value="ECO:0007669"/>
    <property type="project" value="TreeGrafter"/>
</dbReference>
<feature type="coiled-coil region" evidence="1">
    <location>
        <begin position="1754"/>
        <end position="1784"/>
    </location>
</feature>
<evidence type="ECO:0000256" key="2">
    <source>
        <dbReference type="SAM" id="MobiDB-lite"/>
    </source>
</evidence>
<proteinExistence type="predicted"/>
<comment type="caution">
    <text evidence="3">The sequence shown here is derived from an EMBL/GenBank/DDBJ whole genome shotgun (WGS) entry which is preliminary data.</text>
</comment>
<feature type="region of interest" description="Disordered" evidence="2">
    <location>
        <begin position="400"/>
        <end position="440"/>
    </location>
</feature>
<organism evidence="3 4">
    <name type="scientific">Blepharisma stoltei</name>
    <dbReference type="NCBI Taxonomy" id="1481888"/>
    <lineage>
        <taxon>Eukaryota</taxon>
        <taxon>Sar</taxon>
        <taxon>Alveolata</taxon>
        <taxon>Ciliophora</taxon>
        <taxon>Postciliodesmatophora</taxon>
        <taxon>Heterotrichea</taxon>
        <taxon>Heterotrichida</taxon>
        <taxon>Blepharismidae</taxon>
        <taxon>Blepharisma</taxon>
    </lineage>
</organism>
<dbReference type="InterPro" id="IPR027912">
    <property type="entry name" value="CFAP54"/>
</dbReference>
<reference evidence="3" key="1">
    <citation type="submission" date="2021-09" db="EMBL/GenBank/DDBJ databases">
        <authorList>
            <consortium name="AG Swart"/>
            <person name="Singh M."/>
            <person name="Singh A."/>
            <person name="Seah K."/>
            <person name="Emmerich C."/>
        </authorList>
    </citation>
    <scope>NUCLEOTIDE SEQUENCE</scope>
    <source>
        <strain evidence="3">ATCC30299</strain>
    </source>
</reference>